<organism evidence="3 4">
    <name type="scientific">Nonomuraea typhae</name>
    <dbReference type="NCBI Taxonomy" id="2603600"/>
    <lineage>
        <taxon>Bacteria</taxon>
        <taxon>Bacillati</taxon>
        <taxon>Actinomycetota</taxon>
        <taxon>Actinomycetes</taxon>
        <taxon>Streptosporangiales</taxon>
        <taxon>Streptosporangiaceae</taxon>
        <taxon>Nonomuraea</taxon>
    </lineage>
</organism>
<feature type="region of interest" description="Disordered" evidence="1">
    <location>
        <begin position="235"/>
        <end position="291"/>
    </location>
</feature>
<evidence type="ECO:0000313" key="4">
    <source>
        <dbReference type="Proteomes" id="UP001612741"/>
    </source>
</evidence>
<feature type="transmembrane region" description="Helical" evidence="2">
    <location>
        <begin position="187"/>
        <end position="208"/>
    </location>
</feature>
<keyword evidence="4" id="KW-1185">Reference proteome</keyword>
<evidence type="ECO:0008006" key="5">
    <source>
        <dbReference type="Google" id="ProtNLM"/>
    </source>
</evidence>
<dbReference type="EMBL" id="JBITGY010000009">
    <property type="protein sequence ID" value="MFI6502175.1"/>
    <property type="molecule type" value="Genomic_DNA"/>
</dbReference>
<name>A0ABW7Z2V8_9ACTN</name>
<keyword evidence="2" id="KW-0812">Transmembrane</keyword>
<keyword evidence="2" id="KW-0472">Membrane</keyword>
<evidence type="ECO:0000256" key="2">
    <source>
        <dbReference type="SAM" id="Phobius"/>
    </source>
</evidence>
<evidence type="ECO:0000313" key="3">
    <source>
        <dbReference type="EMBL" id="MFI6502175.1"/>
    </source>
</evidence>
<gene>
    <name evidence="3" type="ORF">ACIBG2_32695</name>
</gene>
<sequence>MNFWKALLSLLLRRRIGIPVVLLALGVAAATFAVIPVRYTASTIMMVSPPVNGGVVNRNATNPGGGGNPLLIQTEGLSTAVATLVLALSVEETRAELGAPKDGSTELIVNDGTGSPQLIGMSGPFVLVQATSTSAKVASEVVARARERLIRELDGRQRELGAPTATYVVLMDIVPPTAPEAAVTDKLMGAAMGFVIAVFLGLSIAYGLERRRSRRRVATAAPAVPERELVVHARIPDRAPVPAEPDEDDMPTDSFPAVRAEDAAASRNGKLKVEEDDDNESEEAVATERGG</sequence>
<protein>
    <recommendedName>
        <fullName evidence="5">Polysaccharide chain length determinant N-terminal domain-containing protein</fullName>
    </recommendedName>
</protein>
<feature type="compositionally biased region" description="Acidic residues" evidence="1">
    <location>
        <begin position="274"/>
        <end position="285"/>
    </location>
</feature>
<reference evidence="3 4" key="1">
    <citation type="submission" date="2024-10" db="EMBL/GenBank/DDBJ databases">
        <title>The Natural Products Discovery Center: Release of the First 8490 Sequenced Strains for Exploring Actinobacteria Biosynthetic Diversity.</title>
        <authorList>
            <person name="Kalkreuter E."/>
            <person name="Kautsar S.A."/>
            <person name="Yang D."/>
            <person name="Bader C.D."/>
            <person name="Teijaro C.N."/>
            <person name="Fluegel L."/>
            <person name="Davis C.M."/>
            <person name="Simpson J.R."/>
            <person name="Lauterbach L."/>
            <person name="Steele A.D."/>
            <person name="Gui C."/>
            <person name="Meng S."/>
            <person name="Li G."/>
            <person name="Viehrig K."/>
            <person name="Ye F."/>
            <person name="Su P."/>
            <person name="Kiefer A.F."/>
            <person name="Nichols A."/>
            <person name="Cepeda A.J."/>
            <person name="Yan W."/>
            <person name="Fan B."/>
            <person name="Jiang Y."/>
            <person name="Adhikari A."/>
            <person name="Zheng C.-J."/>
            <person name="Schuster L."/>
            <person name="Cowan T.M."/>
            <person name="Smanski M.J."/>
            <person name="Chevrette M.G."/>
            <person name="De Carvalho L.P.S."/>
            <person name="Shen B."/>
        </authorList>
    </citation>
    <scope>NUCLEOTIDE SEQUENCE [LARGE SCALE GENOMIC DNA]</scope>
    <source>
        <strain evidence="3 4">NPDC050545</strain>
    </source>
</reference>
<proteinExistence type="predicted"/>
<dbReference type="Proteomes" id="UP001612741">
    <property type="component" value="Unassembled WGS sequence"/>
</dbReference>
<accession>A0ABW7Z2V8</accession>
<comment type="caution">
    <text evidence="3">The sequence shown here is derived from an EMBL/GenBank/DDBJ whole genome shotgun (WGS) entry which is preliminary data.</text>
</comment>
<dbReference type="RefSeq" id="WP_397087248.1">
    <property type="nucleotide sequence ID" value="NZ_JBITGY010000009.1"/>
</dbReference>
<evidence type="ECO:0000256" key="1">
    <source>
        <dbReference type="SAM" id="MobiDB-lite"/>
    </source>
</evidence>
<keyword evidence="2" id="KW-1133">Transmembrane helix</keyword>